<dbReference type="Proteomes" id="UP000823588">
    <property type="component" value="Unassembled WGS sequence"/>
</dbReference>
<evidence type="ECO:0000256" key="1">
    <source>
        <dbReference type="SAM" id="MobiDB-lite"/>
    </source>
</evidence>
<organism evidence="2 3">
    <name type="scientific">Halorubrum alkaliphilum</name>
    <dbReference type="NCBI Taxonomy" id="261290"/>
    <lineage>
        <taxon>Archaea</taxon>
        <taxon>Methanobacteriati</taxon>
        <taxon>Methanobacteriota</taxon>
        <taxon>Stenosarchaea group</taxon>
        <taxon>Halobacteria</taxon>
        <taxon>Halobacteriales</taxon>
        <taxon>Haloferacaceae</taxon>
        <taxon>Halorubrum</taxon>
    </lineage>
</organism>
<evidence type="ECO:0000313" key="2">
    <source>
        <dbReference type="EMBL" id="MBP1922458.1"/>
    </source>
</evidence>
<comment type="caution">
    <text evidence="2">The sequence shown here is derived from an EMBL/GenBank/DDBJ whole genome shotgun (WGS) entry which is preliminary data.</text>
</comment>
<feature type="region of interest" description="Disordered" evidence="1">
    <location>
        <begin position="75"/>
        <end position="99"/>
    </location>
</feature>
<gene>
    <name evidence="2" type="ORF">J2751_001468</name>
</gene>
<keyword evidence="3" id="KW-1185">Reference proteome</keyword>
<dbReference type="RefSeq" id="WP_209484621.1">
    <property type="nucleotide sequence ID" value="NZ_JAGGKQ010000008.1"/>
</dbReference>
<dbReference type="OrthoDB" id="213677at2157"/>
<protein>
    <submittedName>
        <fullName evidence="2">Uncharacterized protein</fullName>
    </submittedName>
</protein>
<name>A0A8T4GDE0_9EURY</name>
<sequence length="183" mass="20498">MRVRNWREILADVASDSTDPDGWRAVAGSRRDGLGEDLYFGHPSVGVYQLKTYAKNPRELRGVGTRVARKVDDELDPLLPDDDSPGRFAVRSPPEDEAEAKTMATRLEETLKVHAEAPTDPDHLFEDVMEAVDSPAFGPMDYEFDGRPDDLDELSDTFEEAERLLSSELDDLIEDDDVGRGFQ</sequence>
<dbReference type="AlphaFoldDB" id="A0A8T4GDE0"/>
<evidence type="ECO:0000313" key="3">
    <source>
        <dbReference type="Proteomes" id="UP000823588"/>
    </source>
</evidence>
<proteinExistence type="predicted"/>
<dbReference type="EMBL" id="JAGGKQ010000008">
    <property type="protein sequence ID" value="MBP1922458.1"/>
    <property type="molecule type" value="Genomic_DNA"/>
</dbReference>
<accession>A0A8T4GDE0</accession>
<reference evidence="2" key="1">
    <citation type="submission" date="2021-03" db="EMBL/GenBank/DDBJ databases">
        <title>Genomic Encyclopedia of Type Strains, Phase IV (KMG-IV): sequencing the most valuable type-strain genomes for metagenomic binning, comparative biology and taxonomic classification.</title>
        <authorList>
            <person name="Goeker M."/>
        </authorList>
    </citation>
    <scope>NUCLEOTIDE SEQUENCE</scope>
    <source>
        <strain evidence="2">DSM 23564</strain>
    </source>
</reference>